<dbReference type="Gene3D" id="3.40.50.300">
    <property type="entry name" value="P-loop containing nucleotide triphosphate hydrolases"/>
    <property type="match status" value="1"/>
</dbReference>
<accession>A0AAJ1B2X9</accession>
<dbReference type="Pfam" id="PF07728">
    <property type="entry name" value="AAA_5"/>
    <property type="match status" value="1"/>
</dbReference>
<dbReference type="EMBL" id="JAJBNC010000068">
    <property type="protein sequence ID" value="MCB5495797.1"/>
    <property type="molecule type" value="Genomic_DNA"/>
</dbReference>
<dbReference type="InterPro" id="IPR011704">
    <property type="entry name" value="ATPase_dyneun-rel_AAA"/>
</dbReference>
<dbReference type="Proteomes" id="UP001297422">
    <property type="component" value="Unassembled WGS sequence"/>
</dbReference>
<dbReference type="PANTHER" id="PTHR37291:SF1">
    <property type="entry name" value="TYPE IV METHYL-DIRECTED RESTRICTION ENZYME ECOKMCRB SUBUNIT"/>
    <property type="match status" value="1"/>
</dbReference>
<reference evidence="2" key="1">
    <citation type="submission" date="2021-10" db="EMBL/GenBank/DDBJ databases">
        <title>Collection of gut derived symbiotic bacterial strains cultured from healthy donors.</title>
        <authorList>
            <person name="Lin H."/>
            <person name="Littmann E."/>
            <person name="Claire K."/>
            <person name="Pamer E."/>
        </authorList>
    </citation>
    <scope>NUCLEOTIDE SEQUENCE</scope>
    <source>
        <strain evidence="2">MSK.23.4</strain>
    </source>
</reference>
<name>A0AAJ1B2X9_MEDGN</name>
<evidence type="ECO:0000313" key="3">
    <source>
        <dbReference type="Proteomes" id="UP001297422"/>
    </source>
</evidence>
<dbReference type="InterPro" id="IPR027417">
    <property type="entry name" value="P-loop_NTPase"/>
</dbReference>
<dbReference type="InterPro" id="IPR052934">
    <property type="entry name" value="Methyl-DNA_Rec/Restrict_Enz"/>
</dbReference>
<dbReference type="RefSeq" id="WP_173880547.1">
    <property type="nucleotide sequence ID" value="NZ_JAAIMT010000086.1"/>
</dbReference>
<dbReference type="AlphaFoldDB" id="A0AAJ1B2X9"/>
<dbReference type="GO" id="GO:0016887">
    <property type="term" value="F:ATP hydrolysis activity"/>
    <property type="evidence" value="ECO:0007669"/>
    <property type="project" value="InterPro"/>
</dbReference>
<sequence>MTVKTKKLLSEMTEALYQKKAVLLTGNTGVGKTFLAKKISEQLSKIEYSCFPTSKDQAVKVEIISCHNSVIYEDIVGGITVSTESGKMVFEYKDKILLETIINASTDYRMGRGTKYVLIMDDLQRNDVSTLFGDAVDTIGSEGRDNQLSLNSGMIVDIPPNFYIIGTYNSTEIGAIPLSSNLIKKFYVREILSDIEYITEDLGKENAIYYDQVRNLILNHLV</sequence>
<evidence type="ECO:0000313" key="2">
    <source>
        <dbReference type="EMBL" id="MCB5495797.1"/>
    </source>
</evidence>
<dbReference type="InterPro" id="IPR003593">
    <property type="entry name" value="AAA+_ATPase"/>
</dbReference>
<evidence type="ECO:0000259" key="1">
    <source>
        <dbReference type="SMART" id="SM00382"/>
    </source>
</evidence>
<comment type="caution">
    <text evidence="2">The sequence shown here is derived from an EMBL/GenBank/DDBJ whole genome shotgun (WGS) entry which is preliminary data.</text>
</comment>
<feature type="domain" description="AAA+ ATPase" evidence="1">
    <location>
        <begin position="18"/>
        <end position="196"/>
    </location>
</feature>
<dbReference type="SUPFAM" id="SSF52540">
    <property type="entry name" value="P-loop containing nucleoside triphosphate hydrolases"/>
    <property type="match status" value="1"/>
</dbReference>
<dbReference type="SMART" id="SM00382">
    <property type="entry name" value="AAA"/>
    <property type="match status" value="1"/>
</dbReference>
<dbReference type="PANTHER" id="PTHR37291">
    <property type="entry name" value="5-METHYLCYTOSINE-SPECIFIC RESTRICTION ENZYME B"/>
    <property type="match status" value="1"/>
</dbReference>
<protein>
    <submittedName>
        <fullName evidence="2">AAA family ATPase</fullName>
    </submittedName>
</protein>
<dbReference type="GO" id="GO:0005524">
    <property type="term" value="F:ATP binding"/>
    <property type="evidence" value="ECO:0007669"/>
    <property type="project" value="InterPro"/>
</dbReference>
<gene>
    <name evidence="2" type="ORF">LIQ10_19055</name>
</gene>
<organism evidence="2 3">
    <name type="scientific">Mediterraneibacter gnavus</name>
    <name type="common">Ruminococcus gnavus</name>
    <dbReference type="NCBI Taxonomy" id="33038"/>
    <lineage>
        <taxon>Bacteria</taxon>
        <taxon>Bacillati</taxon>
        <taxon>Bacillota</taxon>
        <taxon>Clostridia</taxon>
        <taxon>Lachnospirales</taxon>
        <taxon>Lachnospiraceae</taxon>
        <taxon>Mediterraneibacter</taxon>
    </lineage>
</organism>
<proteinExistence type="predicted"/>